<accession>A0A7W7YRR1</accession>
<organism evidence="2 3">
    <name type="scientific">Shinella fusca</name>
    <dbReference type="NCBI Taxonomy" id="544480"/>
    <lineage>
        <taxon>Bacteria</taxon>
        <taxon>Pseudomonadati</taxon>
        <taxon>Pseudomonadota</taxon>
        <taxon>Alphaproteobacteria</taxon>
        <taxon>Hyphomicrobiales</taxon>
        <taxon>Rhizobiaceae</taxon>
        <taxon>Shinella</taxon>
    </lineage>
</organism>
<proteinExistence type="predicted"/>
<name>A0A7W7YRR1_9HYPH</name>
<dbReference type="EMBL" id="JACHIK010000002">
    <property type="protein sequence ID" value="MBB5041098.1"/>
    <property type="molecule type" value="Genomic_DNA"/>
</dbReference>
<keyword evidence="3" id="KW-1185">Reference proteome</keyword>
<evidence type="ECO:0000313" key="2">
    <source>
        <dbReference type="EMBL" id="MBB5041098.1"/>
    </source>
</evidence>
<comment type="caution">
    <text evidence="2">The sequence shown here is derived from an EMBL/GenBank/DDBJ whole genome shotgun (WGS) entry which is preliminary data.</text>
</comment>
<dbReference type="SMART" id="SM00953">
    <property type="entry name" value="RES"/>
    <property type="match status" value="1"/>
</dbReference>
<dbReference type="Pfam" id="PF08808">
    <property type="entry name" value="RES"/>
    <property type="match status" value="1"/>
</dbReference>
<dbReference type="InterPro" id="IPR014914">
    <property type="entry name" value="RES_dom"/>
</dbReference>
<sequence length="195" mass="21417">MTVPLPPADLHSRNPKMVPIPVGSDLHRFYTAIYEPIFFDRSTSGRFNAPDGSFRVLYVARLVNGAFAETFLRSPGSTLIDSGLLRRRGYVRLKTVSPLKLIDLTGPGLAMIGATAEVPHSGLPYDAPQAWAKALFEHPASADGIAYHARHDDTELCYAIFDRAESAIKEASRELDLDQDWFWRAGASYGVGLAP</sequence>
<protein>
    <recommendedName>
        <fullName evidence="1">RES domain-containing protein</fullName>
    </recommendedName>
</protein>
<dbReference type="Proteomes" id="UP000535406">
    <property type="component" value="Unassembled WGS sequence"/>
</dbReference>
<reference evidence="2 3" key="1">
    <citation type="submission" date="2020-08" db="EMBL/GenBank/DDBJ databases">
        <title>Genomic Encyclopedia of Type Strains, Phase IV (KMG-IV): sequencing the most valuable type-strain genomes for metagenomic binning, comparative biology and taxonomic classification.</title>
        <authorList>
            <person name="Goeker M."/>
        </authorList>
    </citation>
    <scope>NUCLEOTIDE SEQUENCE [LARGE SCALE GENOMIC DNA]</scope>
    <source>
        <strain evidence="2 3">DSM 21319</strain>
    </source>
</reference>
<evidence type="ECO:0000313" key="3">
    <source>
        <dbReference type="Proteomes" id="UP000535406"/>
    </source>
</evidence>
<evidence type="ECO:0000259" key="1">
    <source>
        <dbReference type="SMART" id="SM00953"/>
    </source>
</evidence>
<dbReference type="RefSeq" id="WP_343059407.1">
    <property type="nucleotide sequence ID" value="NZ_JACHIK010000002.1"/>
</dbReference>
<feature type="domain" description="RES" evidence="1">
    <location>
        <begin position="38"/>
        <end position="172"/>
    </location>
</feature>
<dbReference type="AlphaFoldDB" id="A0A7W7YRR1"/>
<gene>
    <name evidence="2" type="ORF">HNQ66_000481</name>
</gene>